<sequence>MTRRTRNWYWLRVGIGLIAVGGSLFCRSIAIAQNVPDSTLGTESSVVTPNVDVKGLASDRIDGGAVRGSGLFHSFQEFNVGEGRGAYFNNPAGVENIFSRVTGTNASNIFGKLGVLGNANLFLLNPNGIIFGPNASLDIKGSFSASTANSLNFGDGKLFSATNPTAPPLLSVTVPLGVQFNQQQPKAIANSGNLSVGTGQNLTLLGGTVASTGQLSAPSGQVAIAAVPGGSVVNLSPLAQLLNIETSSPVASVGSSSLGELLTSVDEKSHPGLTVNGNGQVELAGSGLSVVDGDVVARNVTAQTATLTANNNLTLVESQIGTTGDLNLLAGNTVRVRDSVANPFVAQAGGQLLVQGKQGVDIFALNHPSSGLVSGRDMVLRSANTVGGDAHYWTGGSFRIEKLDGSLGGLFSPYDPIIRASGDVSFNSYTGGSLHILAGGSVNIGTVEITAADGTNGLVQTVFLSDDDPNGDHSFVEINGRNFPTLDIRAGTTDFGTPPFTPSFNFPGNGTINPNPPNITPVISANTQQTGANISIGSIINGRRGGQIFLTNQYQRNPNLPNGSIEITGEVPTSTGPTSIAAFGNPVTIDARGDVRIDPGINTSISEGQGGDIKILSRGIINVGRSSVRNSLTAGSDSGDGGNITLSADKNITTNGDIRSFISAGGSGDGGNISIISGTGNINTVSGEISSVTANGNAGNIELIAPLGNITTANVSSFVSAGGTGTGGDISIISGTGNINTVSGVISSVTANGNAGNIELIAPLGNITTANVSSFVSAGGTGTGGDISIISGTGNINTVSGVISSTTANGNAGYIELIAPLGNITTANVNSFVGARGTGNGGNIILRSGVTQIGENIEDVTVSTGLPFGFGVINTTRGSINSATENGISGNVILQAANNISSGNIESFSTNNRPEFSEVRLESLEGSVFLDRVRLSTTNSGSGFPGDITILANDRIEIIGNNPVRNQGSIPDIESNGDFGIITIAADGNVSLKDTLLSAIVPPNQFSRPNPQQGEESRQAGEIDVISTSGNIEITNSDLTARTESQFANPGNIEIIARGNVLIQQNSLVRTNIEQNAGVVRETNSSNGDDVEYGNINIFGNSLEIRGSEVTTTSASQVQAGSVIVIAPESFILSGTSFTDFSLELNNPTPQTVQRRPGLFAEATGKDGTAGEVGIVTNKLRIENGSQVTVSSREGKAGNVIVLAKEISLNNGALFATTGQDIEDRTTGGNIFLLSEQTVLDTFFNLFQNPDSVDKNRLEEFQSRLNELDSNLESLILNNKFTKEELPGSPLDFLHLGNESLIAANALNNARGGNVAIKTRVLLGLPPTRDNGSDISANAQEGRGGEIAIDTRPLGTYGIEFRPKTTSSNDITASSETGSAGIVSIRLPDVDPRRGFLPLPEDLGDSSRFIDPSCPVGGKRARSRFVVTGRGGLPPSPSSVINSDILLGGSGAIATPPENNSSAPIVEAQGVKIGPKGEIILAANPSQLSSSYSPWQPFTRGCYEK</sequence>
<dbReference type="EMBL" id="ANNX02000030">
    <property type="protein sequence ID" value="KYC40233.1"/>
    <property type="molecule type" value="Genomic_DNA"/>
</dbReference>
<evidence type="ECO:0000313" key="4">
    <source>
        <dbReference type="Proteomes" id="UP000076925"/>
    </source>
</evidence>
<dbReference type="OrthoDB" id="498831at2"/>
<dbReference type="SUPFAM" id="SSF51126">
    <property type="entry name" value="Pectin lyase-like"/>
    <property type="match status" value="1"/>
</dbReference>
<gene>
    <name evidence="3" type="ORF">WA1_27235</name>
</gene>
<dbReference type="STRING" id="128403.WA1_27235"/>
<evidence type="ECO:0000256" key="1">
    <source>
        <dbReference type="SAM" id="Coils"/>
    </source>
</evidence>
<proteinExistence type="predicted"/>
<keyword evidence="1" id="KW-0175">Coiled coil</keyword>
<dbReference type="SMART" id="SM00912">
    <property type="entry name" value="Haemagg_act"/>
    <property type="match status" value="1"/>
</dbReference>
<dbReference type="Gene3D" id="2.160.20.10">
    <property type="entry name" value="Single-stranded right-handed beta-helix, Pectin lyase-like"/>
    <property type="match status" value="1"/>
</dbReference>
<accession>A0A139X6H8</accession>
<evidence type="ECO:0000313" key="3">
    <source>
        <dbReference type="EMBL" id="KYC40233.1"/>
    </source>
</evidence>
<dbReference type="InterPro" id="IPR012334">
    <property type="entry name" value="Pectin_lyas_fold"/>
</dbReference>
<dbReference type="NCBIfam" id="TIGR01901">
    <property type="entry name" value="adhes_NPXG"/>
    <property type="match status" value="1"/>
</dbReference>
<comment type="caution">
    <text evidence="3">The sequence shown here is derived from an EMBL/GenBank/DDBJ whole genome shotgun (WGS) entry which is preliminary data.</text>
</comment>
<reference evidence="3 4" key="1">
    <citation type="journal article" date="2013" name="Genome Biol. Evol.">
        <title>Genomes of Stigonematalean cyanobacteria (subsection V) and the evolution of oxygenic photosynthesis from prokaryotes to plastids.</title>
        <authorList>
            <person name="Dagan T."/>
            <person name="Roettger M."/>
            <person name="Stucken K."/>
            <person name="Landan G."/>
            <person name="Koch R."/>
            <person name="Major P."/>
            <person name="Gould S.B."/>
            <person name="Goremykin V.V."/>
            <person name="Rippka R."/>
            <person name="Tandeau de Marsac N."/>
            <person name="Gugger M."/>
            <person name="Lockhart P.J."/>
            <person name="Allen J.F."/>
            <person name="Brune I."/>
            <person name="Maus I."/>
            <person name="Puhler A."/>
            <person name="Martin W.F."/>
        </authorList>
    </citation>
    <scope>NUCLEOTIDE SEQUENCE [LARGE SCALE GENOMIC DNA]</scope>
    <source>
        <strain evidence="3 4">PCC 7110</strain>
    </source>
</reference>
<dbReference type="Proteomes" id="UP000076925">
    <property type="component" value="Unassembled WGS sequence"/>
</dbReference>
<feature type="coiled-coil region" evidence="1">
    <location>
        <begin position="1258"/>
        <end position="1285"/>
    </location>
</feature>
<dbReference type="RefSeq" id="WP_066613045.1">
    <property type="nucleotide sequence ID" value="NZ_KQ976354.1"/>
</dbReference>
<protein>
    <recommendedName>
        <fullName evidence="2">Filamentous haemagglutinin FhaB/tRNA nuclease CdiA-like TPS domain-containing protein</fullName>
    </recommendedName>
</protein>
<feature type="domain" description="Filamentous haemagglutinin FhaB/tRNA nuclease CdiA-like TPS" evidence="2">
    <location>
        <begin position="41"/>
        <end position="154"/>
    </location>
</feature>
<dbReference type="InterPro" id="IPR011050">
    <property type="entry name" value="Pectin_lyase_fold/virulence"/>
</dbReference>
<evidence type="ECO:0000259" key="2">
    <source>
        <dbReference type="SMART" id="SM00912"/>
    </source>
</evidence>
<organism evidence="3 4">
    <name type="scientific">Scytonema hofmannii PCC 7110</name>
    <dbReference type="NCBI Taxonomy" id="128403"/>
    <lineage>
        <taxon>Bacteria</taxon>
        <taxon>Bacillati</taxon>
        <taxon>Cyanobacteriota</taxon>
        <taxon>Cyanophyceae</taxon>
        <taxon>Nostocales</taxon>
        <taxon>Scytonemataceae</taxon>
        <taxon>Scytonema</taxon>
    </lineage>
</organism>
<name>A0A139X6H8_9CYAN</name>
<dbReference type="InterPro" id="IPR008638">
    <property type="entry name" value="FhaB/CdiA-like_TPS"/>
</dbReference>
<keyword evidence="4" id="KW-1185">Reference proteome</keyword>
<dbReference type="Pfam" id="PF05860">
    <property type="entry name" value="TPS"/>
    <property type="match status" value="1"/>
</dbReference>